<keyword evidence="1" id="KW-1133">Transmembrane helix</keyword>
<reference evidence="2 3" key="1">
    <citation type="submission" date="2019-10" db="EMBL/GenBank/DDBJ databases">
        <title>Two novel species isolated from a subtropical stream in China.</title>
        <authorList>
            <person name="Lu H."/>
        </authorList>
    </citation>
    <scope>NUCLEOTIDE SEQUENCE [LARGE SCALE GENOMIC DNA]</scope>
    <source>
        <strain evidence="2 3">FT29W</strain>
    </source>
</reference>
<accession>A0A6A7N2B1</accession>
<keyword evidence="3" id="KW-1185">Reference proteome</keyword>
<feature type="transmembrane region" description="Helical" evidence="1">
    <location>
        <begin position="61"/>
        <end position="81"/>
    </location>
</feature>
<keyword evidence="1" id="KW-0812">Transmembrane</keyword>
<sequence length="169" mass="18356">MIQQIVSHTPIYVWALLAFLIYRGLWASREREISLQKLFIIPAVMLWLSLSGTRTDGVLGGGVWGVWLLGLLAGVVLAWTLGRAMVIQVNRAAGTVLLRGSWMPLALMVAIFVSKYAVAVVTAMHAETRSSLPFMLAVTSLFGLFNGVFVGRLARCVAAWLQSAEPVAA</sequence>
<keyword evidence="1" id="KW-0472">Membrane</keyword>
<dbReference type="EMBL" id="WHUG01000004">
    <property type="protein sequence ID" value="MQA39117.1"/>
    <property type="molecule type" value="Genomic_DNA"/>
</dbReference>
<feature type="transmembrane region" description="Helical" evidence="1">
    <location>
        <begin position="132"/>
        <end position="154"/>
    </location>
</feature>
<proteinExistence type="predicted"/>
<gene>
    <name evidence="2" type="ORF">GEV02_13230</name>
</gene>
<feature type="transmembrane region" description="Helical" evidence="1">
    <location>
        <begin position="102"/>
        <end position="126"/>
    </location>
</feature>
<evidence type="ECO:0008006" key="4">
    <source>
        <dbReference type="Google" id="ProtNLM"/>
    </source>
</evidence>
<feature type="transmembrane region" description="Helical" evidence="1">
    <location>
        <begin position="38"/>
        <end position="55"/>
    </location>
</feature>
<dbReference type="InterPro" id="IPR046730">
    <property type="entry name" value="DUF6622"/>
</dbReference>
<organism evidence="2 3">
    <name type="scientific">Rugamonas aquatica</name>
    <dbReference type="NCBI Taxonomy" id="2743357"/>
    <lineage>
        <taxon>Bacteria</taxon>
        <taxon>Pseudomonadati</taxon>
        <taxon>Pseudomonadota</taxon>
        <taxon>Betaproteobacteria</taxon>
        <taxon>Burkholderiales</taxon>
        <taxon>Oxalobacteraceae</taxon>
        <taxon>Telluria group</taxon>
        <taxon>Rugamonas</taxon>
    </lineage>
</organism>
<name>A0A6A7N2B1_9BURK</name>
<evidence type="ECO:0000313" key="2">
    <source>
        <dbReference type="EMBL" id="MQA39117.1"/>
    </source>
</evidence>
<evidence type="ECO:0000256" key="1">
    <source>
        <dbReference type="SAM" id="Phobius"/>
    </source>
</evidence>
<dbReference type="AlphaFoldDB" id="A0A6A7N2B1"/>
<dbReference type="Proteomes" id="UP000440498">
    <property type="component" value="Unassembled WGS sequence"/>
</dbReference>
<evidence type="ECO:0000313" key="3">
    <source>
        <dbReference type="Proteomes" id="UP000440498"/>
    </source>
</evidence>
<protein>
    <recommendedName>
        <fullName evidence="4">DUF1453 domain-containing protein</fullName>
    </recommendedName>
</protein>
<feature type="transmembrane region" description="Helical" evidence="1">
    <location>
        <begin position="6"/>
        <end position="26"/>
    </location>
</feature>
<comment type="caution">
    <text evidence="2">The sequence shown here is derived from an EMBL/GenBank/DDBJ whole genome shotgun (WGS) entry which is preliminary data.</text>
</comment>
<dbReference type="Pfam" id="PF20327">
    <property type="entry name" value="DUF6622"/>
    <property type="match status" value="1"/>
</dbReference>